<evidence type="ECO:0000313" key="11">
    <source>
        <dbReference type="Proteomes" id="UP000245946"/>
    </source>
</evidence>
<dbReference type="InterPro" id="IPR031468">
    <property type="entry name" value="SMP_LBD"/>
</dbReference>
<keyword evidence="5" id="KW-0445">Lipid transport</keyword>
<keyword evidence="4" id="KW-0256">Endoplasmic reticulum</keyword>
<keyword evidence="6" id="KW-0446">Lipid-binding</keyword>
<comment type="subcellular location">
    <subcellularLocation>
        <location evidence="1">Membrane</location>
    </subcellularLocation>
</comment>
<evidence type="ECO:0000256" key="4">
    <source>
        <dbReference type="ARBA" id="ARBA00022824"/>
    </source>
</evidence>
<evidence type="ECO:0000256" key="2">
    <source>
        <dbReference type="ARBA" id="ARBA00022448"/>
    </source>
</evidence>
<evidence type="ECO:0000259" key="9">
    <source>
        <dbReference type="PROSITE" id="PS51847"/>
    </source>
</evidence>
<keyword evidence="3" id="KW-1000">Mitochondrion outer membrane</keyword>
<dbReference type="GO" id="GO:0008289">
    <property type="term" value="F:lipid binding"/>
    <property type="evidence" value="ECO:0007669"/>
    <property type="project" value="UniProtKB-KW"/>
</dbReference>
<dbReference type="PANTHER" id="PTHR28204">
    <property type="entry name" value="MITOCHONDRIAL DISTRIBUTION AND MORPHOLOGY PROTEIN 12"/>
    <property type="match status" value="1"/>
</dbReference>
<dbReference type="AlphaFoldDB" id="A0A316Z587"/>
<evidence type="ECO:0000256" key="8">
    <source>
        <dbReference type="ARBA" id="ARBA00023136"/>
    </source>
</evidence>
<dbReference type="PROSITE" id="PS51847">
    <property type="entry name" value="SMP"/>
    <property type="match status" value="1"/>
</dbReference>
<feature type="non-terminal residue" evidence="10">
    <location>
        <position position="213"/>
    </location>
</feature>
<accession>A0A316Z587</accession>
<evidence type="ECO:0000256" key="6">
    <source>
        <dbReference type="ARBA" id="ARBA00023121"/>
    </source>
</evidence>
<keyword evidence="11" id="KW-1185">Reference proteome</keyword>
<dbReference type="GO" id="GO:0007005">
    <property type="term" value="P:mitochondrion organization"/>
    <property type="evidence" value="ECO:0007669"/>
    <property type="project" value="InterPro"/>
</dbReference>
<dbReference type="Proteomes" id="UP000245946">
    <property type="component" value="Unassembled WGS sequence"/>
</dbReference>
<keyword evidence="2" id="KW-0813">Transport</keyword>
<organism evidence="10 11">
    <name type="scientific">Tilletiopsis washingtonensis</name>
    <dbReference type="NCBI Taxonomy" id="58919"/>
    <lineage>
        <taxon>Eukaryota</taxon>
        <taxon>Fungi</taxon>
        <taxon>Dikarya</taxon>
        <taxon>Basidiomycota</taxon>
        <taxon>Ustilaginomycotina</taxon>
        <taxon>Exobasidiomycetes</taxon>
        <taxon>Entylomatales</taxon>
        <taxon>Entylomatales incertae sedis</taxon>
        <taxon>Tilletiopsis</taxon>
    </lineage>
</organism>
<evidence type="ECO:0000313" key="10">
    <source>
        <dbReference type="EMBL" id="PWN95323.1"/>
    </source>
</evidence>
<sequence length="213" mass="23009">MSLELAWPPDEALASSLLTSLNRALASAPRPSFLGPITLTALDFGAEAPCVDVVGVGDQQQQARHFSLSPPLELSPAPCESALPSLQLHLLLRWLSTSLRLTLRTALLINHPAPAFLELPLDITLTSLELRAGAVVAFEETQEGRRLHLCLTEAMSDEELQAHSSSEDTLGERLLPALTLESSVGQADKHTLLNVGKVEKFVAELLRKAVVEE</sequence>
<dbReference type="InterPro" id="IPR027532">
    <property type="entry name" value="Mdm12"/>
</dbReference>
<feature type="domain" description="SMP-LTD" evidence="9">
    <location>
        <begin position="1"/>
        <end position="213"/>
    </location>
</feature>
<evidence type="ECO:0000256" key="3">
    <source>
        <dbReference type="ARBA" id="ARBA00022787"/>
    </source>
</evidence>
<gene>
    <name evidence="10" type="ORF">FA09DRAFT_281371</name>
</gene>
<evidence type="ECO:0000256" key="1">
    <source>
        <dbReference type="ARBA" id="ARBA00004370"/>
    </source>
</evidence>
<dbReference type="GO" id="GO:0032865">
    <property type="term" value="C:ERMES complex"/>
    <property type="evidence" value="ECO:0007669"/>
    <property type="project" value="InterPro"/>
</dbReference>
<dbReference type="EMBL" id="KZ819305">
    <property type="protein sequence ID" value="PWN95323.1"/>
    <property type="molecule type" value="Genomic_DNA"/>
</dbReference>
<reference evidence="10 11" key="1">
    <citation type="journal article" date="2018" name="Mol. Biol. Evol.">
        <title>Broad Genomic Sampling Reveals a Smut Pathogenic Ancestry of the Fungal Clade Ustilaginomycotina.</title>
        <authorList>
            <person name="Kijpornyongpan T."/>
            <person name="Mondo S.J."/>
            <person name="Barry K."/>
            <person name="Sandor L."/>
            <person name="Lee J."/>
            <person name="Lipzen A."/>
            <person name="Pangilinan J."/>
            <person name="LaButti K."/>
            <person name="Hainaut M."/>
            <person name="Henrissat B."/>
            <person name="Grigoriev I.V."/>
            <person name="Spatafora J.W."/>
            <person name="Aime M.C."/>
        </authorList>
    </citation>
    <scope>NUCLEOTIDE SEQUENCE [LARGE SCALE GENOMIC DNA]</scope>
    <source>
        <strain evidence="10 11">MCA 4186</strain>
    </source>
</reference>
<keyword evidence="8" id="KW-0472">Membrane</keyword>
<evidence type="ECO:0000256" key="7">
    <source>
        <dbReference type="ARBA" id="ARBA00023128"/>
    </source>
</evidence>
<evidence type="ECO:0000256" key="5">
    <source>
        <dbReference type="ARBA" id="ARBA00023055"/>
    </source>
</evidence>
<proteinExistence type="predicted"/>
<dbReference type="GO" id="GO:0015914">
    <property type="term" value="P:phospholipid transport"/>
    <property type="evidence" value="ECO:0007669"/>
    <property type="project" value="TreeGrafter"/>
</dbReference>
<dbReference type="InterPro" id="IPR019411">
    <property type="entry name" value="MMM1_dom"/>
</dbReference>
<dbReference type="GeneID" id="37267357"/>
<keyword evidence="7" id="KW-0496">Mitochondrion</keyword>
<dbReference type="OrthoDB" id="3356905at2759"/>
<name>A0A316Z587_9BASI</name>
<dbReference type="PANTHER" id="PTHR28204:SF1">
    <property type="entry name" value="MITOCHONDRIAL DISTRIBUTION AND MORPHOLOGY PROTEIN 12"/>
    <property type="match status" value="1"/>
</dbReference>
<protein>
    <recommendedName>
        <fullName evidence="9">SMP-LTD domain-containing protein</fullName>
    </recommendedName>
</protein>
<dbReference type="GO" id="GO:1990456">
    <property type="term" value="P:mitochondrion-endoplasmic reticulum membrane tethering"/>
    <property type="evidence" value="ECO:0007669"/>
    <property type="project" value="TreeGrafter"/>
</dbReference>
<dbReference type="STRING" id="58919.A0A316Z587"/>
<dbReference type="RefSeq" id="XP_025595602.1">
    <property type="nucleotide sequence ID" value="XM_025739811.1"/>
</dbReference>
<dbReference type="Pfam" id="PF10296">
    <property type="entry name" value="MMM1"/>
    <property type="match status" value="1"/>
</dbReference>